<dbReference type="AlphaFoldDB" id="A0A6M2DYE1"/>
<name>A0A6M2DYE1_XENCH</name>
<keyword evidence="1" id="KW-1133">Transmembrane helix</keyword>
<sequence>MKEKYYLVVLHFGLILMLRAISIHKTPYHGEIIGCKLYITFLKKYYLKVMNILIYYFHMMNIQCGSIYHKVHLHLPVLITKLQFVNVLCIVLMQEHVLVK</sequence>
<protein>
    <submittedName>
        <fullName evidence="2">Putative product</fullName>
    </submittedName>
</protein>
<proteinExistence type="predicted"/>
<evidence type="ECO:0000256" key="1">
    <source>
        <dbReference type="SAM" id="Phobius"/>
    </source>
</evidence>
<keyword evidence="1" id="KW-0812">Transmembrane</keyword>
<keyword evidence="1" id="KW-0472">Membrane</keyword>
<accession>A0A6M2DYE1</accession>
<organism evidence="2">
    <name type="scientific">Xenopsylla cheopis</name>
    <name type="common">Oriental rat flea</name>
    <name type="synonym">Pulex cheopis</name>
    <dbReference type="NCBI Taxonomy" id="163159"/>
    <lineage>
        <taxon>Eukaryota</taxon>
        <taxon>Metazoa</taxon>
        <taxon>Ecdysozoa</taxon>
        <taxon>Arthropoda</taxon>
        <taxon>Hexapoda</taxon>
        <taxon>Insecta</taxon>
        <taxon>Pterygota</taxon>
        <taxon>Neoptera</taxon>
        <taxon>Endopterygota</taxon>
        <taxon>Siphonaptera</taxon>
        <taxon>Pulicidae</taxon>
        <taxon>Xenopsyllinae</taxon>
        <taxon>Xenopsylla</taxon>
    </lineage>
</organism>
<dbReference type="EMBL" id="GIIL01006375">
    <property type="protein sequence ID" value="NOV50101.1"/>
    <property type="molecule type" value="Transcribed_RNA"/>
</dbReference>
<evidence type="ECO:0000313" key="2">
    <source>
        <dbReference type="EMBL" id="NOV50101.1"/>
    </source>
</evidence>
<feature type="transmembrane region" description="Helical" evidence="1">
    <location>
        <begin position="45"/>
        <end position="68"/>
    </location>
</feature>
<feature type="transmembrane region" description="Helical" evidence="1">
    <location>
        <begin position="74"/>
        <end position="93"/>
    </location>
</feature>
<feature type="transmembrane region" description="Helical" evidence="1">
    <location>
        <begin position="6"/>
        <end position="24"/>
    </location>
</feature>
<reference evidence="2" key="1">
    <citation type="submission" date="2020-03" db="EMBL/GenBank/DDBJ databases">
        <title>Transcriptomic Profiling of the Digestive Tract of the Rat Flea, Xenopsylla cheopis, Following Blood Feeding and Infection with Yersinia pestis.</title>
        <authorList>
            <person name="Bland D.M."/>
            <person name="Martens C.A."/>
            <person name="Virtaneva K."/>
            <person name="Kanakabandi K."/>
            <person name="Long D."/>
            <person name="Rosenke R."/>
            <person name="Saturday G.A."/>
            <person name="Hoyt F.H."/>
            <person name="Bruno D.P."/>
            <person name="Ribeiro J.M.C."/>
            <person name="Hinnebusch J."/>
        </authorList>
    </citation>
    <scope>NUCLEOTIDE SEQUENCE</scope>
</reference>